<dbReference type="EMBL" id="CACVKT020007119">
    <property type="protein sequence ID" value="CAC5405616.1"/>
    <property type="molecule type" value="Genomic_DNA"/>
</dbReference>
<feature type="compositionally biased region" description="Basic and acidic residues" evidence="2">
    <location>
        <begin position="389"/>
        <end position="407"/>
    </location>
</feature>
<feature type="compositionally biased region" description="Basic and acidic residues" evidence="2">
    <location>
        <begin position="286"/>
        <end position="297"/>
    </location>
</feature>
<feature type="compositionally biased region" description="Basic and acidic residues" evidence="2">
    <location>
        <begin position="126"/>
        <end position="156"/>
    </location>
</feature>
<evidence type="ECO:0000313" key="5">
    <source>
        <dbReference type="EMBL" id="CAC5405616.1"/>
    </source>
</evidence>
<dbReference type="GO" id="GO:0008270">
    <property type="term" value="F:zinc ion binding"/>
    <property type="evidence" value="ECO:0007669"/>
    <property type="project" value="UniProtKB-KW"/>
</dbReference>
<organism evidence="4 6">
    <name type="scientific">Mytilus coruscus</name>
    <name type="common">Sea mussel</name>
    <dbReference type="NCBI Taxonomy" id="42192"/>
    <lineage>
        <taxon>Eukaryota</taxon>
        <taxon>Metazoa</taxon>
        <taxon>Spiralia</taxon>
        <taxon>Lophotrochozoa</taxon>
        <taxon>Mollusca</taxon>
        <taxon>Bivalvia</taxon>
        <taxon>Autobranchia</taxon>
        <taxon>Pteriomorphia</taxon>
        <taxon>Mytilida</taxon>
        <taxon>Mytiloidea</taxon>
        <taxon>Mytilidae</taxon>
        <taxon>Mytilinae</taxon>
        <taxon>Mytilus</taxon>
    </lineage>
</organism>
<feature type="region of interest" description="Disordered" evidence="2">
    <location>
        <begin position="65"/>
        <end position="112"/>
    </location>
</feature>
<dbReference type="InterPro" id="IPR040427">
    <property type="entry name" value="Flacc"/>
</dbReference>
<accession>A0A6J8DEX5</accession>
<evidence type="ECO:0000256" key="1">
    <source>
        <dbReference type="PROSITE-ProRule" id="PRU00723"/>
    </source>
</evidence>
<feature type="compositionally biased region" description="Basic and acidic residues" evidence="2">
    <location>
        <begin position="687"/>
        <end position="775"/>
    </location>
</feature>
<dbReference type="PANTHER" id="PTHR38563">
    <property type="entry name" value="FL(2)D-ASSOCIATED COMPLEX COMPONENT"/>
    <property type="match status" value="1"/>
</dbReference>
<dbReference type="InterPro" id="IPR000571">
    <property type="entry name" value="Znf_CCCH"/>
</dbReference>
<dbReference type="Gene3D" id="4.10.1000.10">
    <property type="entry name" value="Zinc finger, CCCH-type"/>
    <property type="match status" value="1"/>
</dbReference>
<dbReference type="GO" id="GO:0036396">
    <property type="term" value="C:RNA N6-methyladenosine methyltransferase complex"/>
    <property type="evidence" value="ECO:0007669"/>
    <property type="project" value="InterPro"/>
</dbReference>
<feature type="compositionally biased region" description="Basic and acidic residues" evidence="2">
    <location>
        <begin position="785"/>
        <end position="802"/>
    </location>
</feature>
<feature type="compositionally biased region" description="Basic and acidic residues" evidence="2">
    <location>
        <begin position="666"/>
        <end position="678"/>
    </location>
</feature>
<dbReference type="EMBL" id="CACVKT020007119">
    <property type="protein sequence ID" value="CAC5405614.1"/>
    <property type="molecule type" value="Genomic_DNA"/>
</dbReference>
<dbReference type="OrthoDB" id="6022762at2759"/>
<evidence type="ECO:0000256" key="2">
    <source>
        <dbReference type="SAM" id="MobiDB-lite"/>
    </source>
</evidence>
<dbReference type="Proteomes" id="UP000507470">
    <property type="component" value="Unassembled WGS sequence"/>
</dbReference>
<feature type="compositionally biased region" description="Basic and acidic residues" evidence="2">
    <location>
        <begin position="90"/>
        <end position="112"/>
    </location>
</feature>
<sequence length="1276" mass="149697">MSKLKRRVTVDNQQSTQDESDRRKPSVFERLGPGAAGASRKYDESICRNFLAGKCYYGIKCKFKHVKRRQERDEDSSSDEFSKIVRKSRRDSERSEGEEEMKGSKKLDFKKELELEKKRQQIERELQQLGGLEERENITIEKKLSSSDDSSDERPQTKKKKSPSKKKDKKKHKVKSPSKVKQVTPSPEKKVKKFEQEIEKEVAQKKKHKKKKALEKKMAEMSEEEAKPKKSKQKGMKSKAAEQKPRLSFQSEEEEDTIIVKKRQRTPSESPSRSHSRSRSWSQDMSRQHSPDERYERSQSPVQRKSKKGIKDIGELRQSLSPVSHPQEHRGRSSSFESPEGQMSRKKGKRDTKKSKHKHEPQYQSGSDESDYSRERVKGDKGKKHKKGREWSPEIRETLSRDKRKSSPGDYSDYQSKKERDKHSPGFRDRRRSASPVSRHSHVDSRRDMSPGSQRSGSMYHRERRITPLPDRREIEEKYDRRDRVKDDPRRGGRFTSPDDRRYRNADRPDLDRGADRYEDRREVHDDRFPTRVEPPRNRFEERYFEQSGRTESFDRERDRFERDRYNPRIDSRGPPPRADHRDRGDPRLDPRVEPRYPEAAVYDDRGPPPPEYRDPAWDGWNAPGHPPPPPVEPYNRGGYNKGDRYRGAHRGGRFDVPPPLPPPERPSRRGEWERGGEEFYVPDRPNWGDRREGHRDFSREVDRRNNRPDDRSVDRYDRSDRRNDNRDRSRDQRDRFADIHRPDPREGSMDKPDRREPESFKRREFSADRGRDLDKEEPEEPVGNEEKKETRKRILSEDRSKSLSPSPTSKRARDSSPAVSVKSRHSVGTIERVKVKEEPEVNSEKSKSRSMELEKDNMSEKSHGSERRPERKQKESSPVPHVPVEEIKEQKKKKRSRSTSGEEEFKRRRTEERDRVRKLRGSVDEEGGRYSSFSDDSADVILKQGEPQQTGSAIPEHVYREGGRRRRSRSRSSYGSKHSHHDSKGRRSDGSRYRDRRSRSRSPQRSGERERRSRGDSDRDRERDRGRERDREREQNRPRSESDSRGPREEPSSSKIDVKTEEIKSEVKDESGGESEDDLSLSSISSDEEFEADHEKKHSIDALDIDWASLQQDVRPKPPVTGSALNRFKASNVFAKIGVSKEYAGEELFNKIQNECIKQEDSTDVATTEEKTEDVKPDNKFRFKSDIAVFHSSITSKNQQRKNLLRNIGPFRRALCARRDLEIRRQLCKVDKTMDHIHSYPAQPIDQELYKLSVQLFRQSCPEKPVEIKQEVTSS</sequence>
<feature type="compositionally biased region" description="Basic and acidic residues" evidence="2">
    <location>
        <begin position="415"/>
        <end position="428"/>
    </location>
</feature>
<reference evidence="4 6" key="1">
    <citation type="submission" date="2020-06" db="EMBL/GenBank/DDBJ databases">
        <authorList>
            <person name="Li R."/>
            <person name="Bekaert M."/>
        </authorList>
    </citation>
    <scope>NUCLEOTIDE SEQUENCE [LARGE SCALE GENOMIC DNA]</scope>
    <source>
        <strain evidence="4">Wild</strain>
        <strain evidence="6">wild</strain>
    </source>
</reference>
<keyword evidence="1" id="KW-0863">Zinc-finger</keyword>
<feature type="region of interest" description="Disordered" evidence="2">
    <location>
        <begin position="1"/>
        <end position="41"/>
    </location>
</feature>
<evidence type="ECO:0000313" key="4">
    <source>
        <dbReference type="EMBL" id="CAC5405614.1"/>
    </source>
</evidence>
<protein>
    <submittedName>
        <fullName evidence="5">ZC3H13</fullName>
    </submittedName>
</protein>
<feature type="compositionally biased region" description="Basic and acidic residues" evidence="2">
    <location>
        <begin position="470"/>
        <end position="545"/>
    </location>
</feature>
<gene>
    <name evidence="4" type="ORF">MCOR_39288</name>
</gene>
<keyword evidence="1" id="KW-0862">Zinc</keyword>
<dbReference type="GO" id="GO:0016556">
    <property type="term" value="P:mRNA modification"/>
    <property type="evidence" value="ECO:0007669"/>
    <property type="project" value="InterPro"/>
</dbReference>
<proteinExistence type="predicted"/>
<feature type="compositionally biased region" description="Basic residues" evidence="2">
    <location>
        <begin position="157"/>
        <end position="178"/>
    </location>
</feature>
<dbReference type="Pfam" id="PF00642">
    <property type="entry name" value="zf-CCCH"/>
    <property type="match status" value="1"/>
</dbReference>
<dbReference type="SMART" id="SM00356">
    <property type="entry name" value="ZnF_C3H1"/>
    <property type="match status" value="1"/>
</dbReference>
<evidence type="ECO:0000313" key="6">
    <source>
        <dbReference type="Proteomes" id="UP000507470"/>
    </source>
</evidence>
<feature type="compositionally biased region" description="Basic and acidic residues" evidence="2">
    <location>
        <begin position="215"/>
        <end position="228"/>
    </location>
</feature>
<name>A0A6J8DEX5_MYTCO</name>
<keyword evidence="1" id="KW-0479">Metal-binding</keyword>
<dbReference type="AlphaFoldDB" id="A0A6J8DEX5"/>
<feature type="domain" description="C3H1-type" evidence="3">
    <location>
        <begin position="41"/>
        <end position="68"/>
    </location>
</feature>
<feature type="compositionally biased region" description="Basic and acidic residues" evidence="2">
    <location>
        <begin position="371"/>
        <end position="380"/>
    </location>
</feature>
<feature type="compositionally biased region" description="Basic and acidic residues" evidence="2">
    <location>
        <begin position="187"/>
        <end position="204"/>
    </location>
</feature>
<evidence type="ECO:0000259" key="3">
    <source>
        <dbReference type="PROSITE" id="PS50103"/>
    </source>
</evidence>
<feature type="compositionally biased region" description="Basic and acidic residues" evidence="2">
    <location>
        <begin position="1007"/>
        <end position="1072"/>
    </location>
</feature>
<feature type="compositionally biased region" description="Low complexity" evidence="2">
    <location>
        <begin position="268"/>
        <end position="285"/>
    </location>
</feature>
<feature type="zinc finger region" description="C3H1-type" evidence="1">
    <location>
        <begin position="41"/>
        <end position="68"/>
    </location>
</feature>
<dbReference type="PANTHER" id="PTHR38563:SF1">
    <property type="entry name" value="FL(2)D-ASSOCIATED COMPLEX COMPONENT"/>
    <property type="match status" value="1"/>
</dbReference>
<feature type="compositionally biased region" description="Basic and acidic residues" evidence="2">
    <location>
        <begin position="904"/>
        <end position="929"/>
    </location>
</feature>
<feature type="compositionally biased region" description="Basic residues" evidence="2">
    <location>
        <begin position="205"/>
        <end position="214"/>
    </location>
</feature>
<keyword evidence="6" id="KW-1185">Reference proteome</keyword>
<feature type="compositionally biased region" description="Basic residues" evidence="2">
    <location>
        <begin position="344"/>
        <end position="359"/>
    </location>
</feature>
<feature type="region of interest" description="Disordered" evidence="2">
    <location>
        <begin position="126"/>
        <end position="1098"/>
    </location>
</feature>
<dbReference type="PROSITE" id="PS50103">
    <property type="entry name" value="ZF_C3H1"/>
    <property type="match status" value="1"/>
</dbReference>
<feature type="compositionally biased region" description="Basic and acidic residues" evidence="2">
    <location>
        <begin position="552"/>
        <end position="617"/>
    </location>
</feature>
<feature type="compositionally biased region" description="Basic and acidic residues" evidence="2">
    <location>
        <begin position="832"/>
        <end position="876"/>
    </location>
</feature>